<keyword evidence="1" id="KW-0479">Metal-binding</keyword>
<dbReference type="GO" id="GO:0046872">
    <property type="term" value="F:metal ion binding"/>
    <property type="evidence" value="ECO:0007669"/>
    <property type="project" value="UniProtKB-KW"/>
</dbReference>
<dbReference type="SFLD" id="SFLDG01129">
    <property type="entry name" value="C1.5:_HAD__Beta-PGM__Phosphata"/>
    <property type="match status" value="1"/>
</dbReference>
<dbReference type="InterPro" id="IPR051400">
    <property type="entry name" value="HAD-like_hydrolase"/>
</dbReference>
<protein>
    <submittedName>
        <fullName evidence="4">HAD family hydrolase</fullName>
    </submittedName>
</protein>
<dbReference type="PANTHER" id="PTHR46470">
    <property type="entry name" value="N-ACYLNEURAMINATE-9-PHOSPHATASE"/>
    <property type="match status" value="1"/>
</dbReference>
<dbReference type="InterPro" id="IPR036412">
    <property type="entry name" value="HAD-like_sf"/>
</dbReference>
<evidence type="ECO:0000256" key="3">
    <source>
        <dbReference type="ARBA" id="ARBA00022842"/>
    </source>
</evidence>
<evidence type="ECO:0000313" key="4">
    <source>
        <dbReference type="EMBL" id="MCA9387232.1"/>
    </source>
</evidence>
<dbReference type="GO" id="GO:0016791">
    <property type="term" value="F:phosphatase activity"/>
    <property type="evidence" value="ECO:0007669"/>
    <property type="project" value="TreeGrafter"/>
</dbReference>
<dbReference type="Gene3D" id="3.40.50.1000">
    <property type="entry name" value="HAD superfamily/HAD-like"/>
    <property type="match status" value="1"/>
</dbReference>
<proteinExistence type="predicted"/>
<evidence type="ECO:0000256" key="1">
    <source>
        <dbReference type="ARBA" id="ARBA00022723"/>
    </source>
</evidence>
<dbReference type="Proteomes" id="UP000714915">
    <property type="component" value="Unassembled WGS sequence"/>
</dbReference>
<accession>A0A955LBJ5</accession>
<keyword evidence="2 4" id="KW-0378">Hydrolase</keyword>
<reference evidence="4" key="1">
    <citation type="submission" date="2020-04" db="EMBL/GenBank/DDBJ databases">
        <authorList>
            <person name="Zhang T."/>
        </authorList>
    </citation>
    <scope>NUCLEOTIDE SEQUENCE</scope>
    <source>
        <strain evidence="4">HKST-UBA09</strain>
    </source>
</reference>
<evidence type="ECO:0000256" key="2">
    <source>
        <dbReference type="ARBA" id="ARBA00022801"/>
    </source>
</evidence>
<sequence length="254" mass="28861">MKQIFTSLGINTVLLDFDNTLIETHVIFQKCCRSLRADLAQKAKVSVDEIKKDFDVFMAEAYNQYFVNPEKVWKYVFTQLANLYPVLNDSINESLQRVFDEIYNVPIPLKEGALELLQTLNDITDLKIGLVTHAERDWTIRKLRDAGLIDLFPEENIFDVPVTGPKTTQHWQYALDQMNGIAENTLFIGDNLRADIVPALEIGALGVLLKEDTNWDFHHEGLMEESRQFITIGSLLEIESALSEFSEGGLPPIA</sequence>
<dbReference type="InterPro" id="IPR023214">
    <property type="entry name" value="HAD_sf"/>
</dbReference>
<dbReference type="InterPro" id="IPR023198">
    <property type="entry name" value="PGP-like_dom2"/>
</dbReference>
<dbReference type="Gene3D" id="1.10.150.240">
    <property type="entry name" value="Putative phosphatase, domain 2"/>
    <property type="match status" value="1"/>
</dbReference>
<dbReference type="SUPFAM" id="SSF56784">
    <property type="entry name" value="HAD-like"/>
    <property type="match status" value="1"/>
</dbReference>
<evidence type="ECO:0000313" key="5">
    <source>
        <dbReference type="Proteomes" id="UP000714915"/>
    </source>
</evidence>
<reference evidence="4" key="2">
    <citation type="journal article" date="2021" name="Microbiome">
        <title>Successional dynamics and alternative stable states in a saline activated sludge microbial community over 9 years.</title>
        <authorList>
            <person name="Wang Y."/>
            <person name="Ye J."/>
            <person name="Ju F."/>
            <person name="Liu L."/>
            <person name="Boyd J.A."/>
            <person name="Deng Y."/>
            <person name="Parks D.H."/>
            <person name="Jiang X."/>
            <person name="Yin X."/>
            <person name="Woodcroft B.J."/>
            <person name="Tyson G.W."/>
            <person name="Hugenholtz P."/>
            <person name="Polz M.F."/>
            <person name="Zhang T."/>
        </authorList>
    </citation>
    <scope>NUCLEOTIDE SEQUENCE</scope>
    <source>
        <strain evidence="4">HKST-UBA09</strain>
    </source>
</reference>
<comment type="caution">
    <text evidence="4">The sequence shown here is derived from an EMBL/GenBank/DDBJ whole genome shotgun (WGS) entry which is preliminary data.</text>
</comment>
<organism evidence="4 5">
    <name type="scientific">Candidatus Dojkabacteria bacterium</name>
    <dbReference type="NCBI Taxonomy" id="2099670"/>
    <lineage>
        <taxon>Bacteria</taxon>
        <taxon>Candidatus Dojkabacteria</taxon>
    </lineage>
</organism>
<dbReference type="AlphaFoldDB" id="A0A955LBJ5"/>
<dbReference type="Pfam" id="PF00702">
    <property type="entry name" value="Hydrolase"/>
    <property type="match status" value="1"/>
</dbReference>
<gene>
    <name evidence="4" type="ORF">KC669_04330</name>
</gene>
<dbReference type="PANTHER" id="PTHR46470:SF2">
    <property type="entry name" value="GLYCERALDEHYDE 3-PHOSPHATE PHOSPHATASE"/>
    <property type="match status" value="1"/>
</dbReference>
<dbReference type="SFLD" id="SFLDS00003">
    <property type="entry name" value="Haloacid_Dehalogenase"/>
    <property type="match status" value="1"/>
</dbReference>
<dbReference type="EMBL" id="JAGQLF010000069">
    <property type="protein sequence ID" value="MCA9387232.1"/>
    <property type="molecule type" value="Genomic_DNA"/>
</dbReference>
<name>A0A955LBJ5_9BACT</name>
<keyword evidence="3" id="KW-0460">Magnesium</keyword>